<dbReference type="InterPro" id="IPR036691">
    <property type="entry name" value="Endo/exonu/phosph_ase_sf"/>
</dbReference>
<comment type="caution">
    <text evidence="2">The sequence shown here is derived from an EMBL/GenBank/DDBJ whole genome shotgun (WGS) entry which is preliminary data.</text>
</comment>
<dbReference type="OrthoDB" id="999895at2759"/>
<dbReference type="AlphaFoldDB" id="A0A9D3USP4"/>
<proteinExistence type="predicted"/>
<sequence length="153" mass="17689">MKVMSWNIRGLGRPHTVNRLKNKLRAINPHILFLMETKLNSKRMERVRVKCGFDNGIGIDAVGSKGGLSLGWKENGLIRLKSYSSFHIDVEVQDVDCGEIWHLTGFYGHPEERYQVQSWNLLWMLDGLRESEGDFYQPIFGKGWTEVLRRLLG</sequence>
<dbReference type="SUPFAM" id="SSF56219">
    <property type="entry name" value="DNase I-like"/>
    <property type="match status" value="1"/>
</dbReference>
<evidence type="ECO:0000313" key="3">
    <source>
        <dbReference type="Proteomes" id="UP000828251"/>
    </source>
</evidence>
<keyword evidence="3" id="KW-1185">Reference proteome</keyword>
<protein>
    <recommendedName>
        <fullName evidence="1">Endonuclease/exonuclease/phosphatase domain-containing protein</fullName>
    </recommendedName>
</protein>
<dbReference type="PANTHER" id="PTHR35218:SF9">
    <property type="entry name" value="ENDONUCLEASE_EXONUCLEASE_PHOSPHATASE DOMAIN-CONTAINING PROTEIN"/>
    <property type="match status" value="1"/>
</dbReference>
<dbReference type="PANTHER" id="PTHR35218">
    <property type="entry name" value="RNASE H DOMAIN-CONTAINING PROTEIN"/>
    <property type="match status" value="1"/>
</dbReference>
<dbReference type="GO" id="GO:0003824">
    <property type="term" value="F:catalytic activity"/>
    <property type="evidence" value="ECO:0007669"/>
    <property type="project" value="InterPro"/>
</dbReference>
<dbReference type="InterPro" id="IPR005135">
    <property type="entry name" value="Endo/exonuclease/phosphatase"/>
</dbReference>
<dbReference type="Gene3D" id="3.60.10.10">
    <property type="entry name" value="Endonuclease/exonuclease/phosphatase"/>
    <property type="match status" value="1"/>
</dbReference>
<organism evidence="2 3">
    <name type="scientific">Gossypium stocksii</name>
    <dbReference type="NCBI Taxonomy" id="47602"/>
    <lineage>
        <taxon>Eukaryota</taxon>
        <taxon>Viridiplantae</taxon>
        <taxon>Streptophyta</taxon>
        <taxon>Embryophyta</taxon>
        <taxon>Tracheophyta</taxon>
        <taxon>Spermatophyta</taxon>
        <taxon>Magnoliopsida</taxon>
        <taxon>eudicotyledons</taxon>
        <taxon>Gunneridae</taxon>
        <taxon>Pentapetalae</taxon>
        <taxon>rosids</taxon>
        <taxon>malvids</taxon>
        <taxon>Malvales</taxon>
        <taxon>Malvaceae</taxon>
        <taxon>Malvoideae</taxon>
        <taxon>Gossypium</taxon>
    </lineage>
</organism>
<dbReference type="Pfam" id="PF03372">
    <property type="entry name" value="Exo_endo_phos"/>
    <property type="match status" value="1"/>
</dbReference>
<evidence type="ECO:0000313" key="2">
    <source>
        <dbReference type="EMBL" id="KAH1056279.1"/>
    </source>
</evidence>
<feature type="domain" description="Endonuclease/exonuclease/phosphatase" evidence="1">
    <location>
        <begin position="4"/>
        <end position="105"/>
    </location>
</feature>
<name>A0A9D3USP4_9ROSI</name>
<reference evidence="2 3" key="1">
    <citation type="journal article" date="2021" name="Plant Biotechnol. J.">
        <title>Multi-omics assisted identification of the key and species-specific regulatory components of drought-tolerant mechanisms in Gossypium stocksii.</title>
        <authorList>
            <person name="Yu D."/>
            <person name="Ke L."/>
            <person name="Zhang D."/>
            <person name="Wu Y."/>
            <person name="Sun Y."/>
            <person name="Mei J."/>
            <person name="Sun J."/>
            <person name="Sun Y."/>
        </authorList>
    </citation>
    <scope>NUCLEOTIDE SEQUENCE [LARGE SCALE GENOMIC DNA]</scope>
    <source>
        <strain evidence="3">cv. E1</strain>
        <tissue evidence="2">Leaf</tissue>
    </source>
</reference>
<dbReference type="Proteomes" id="UP000828251">
    <property type="component" value="Unassembled WGS sequence"/>
</dbReference>
<gene>
    <name evidence="2" type="ORF">J1N35_034344</name>
</gene>
<dbReference type="EMBL" id="JAIQCV010000010">
    <property type="protein sequence ID" value="KAH1056279.1"/>
    <property type="molecule type" value="Genomic_DNA"/>
</dbReference>
<evidence type="ECO:0000259" key="1">
    <source>
        <dbReference type="Pfam" id="PF03372"/>
    </source>
</evidence>
<accession>A0A9D3USP4</accession>